<dbReference type="EMBL" id="PVNS01000002">
    <property type="protein sequence ID" value="PRO66963.1"/>
    <property type="molecule type" value="Genomic_DNA"/>
</dbReference>
<proteinExistence type="inferred from homology"/>
<accession>A0A2P6ML21</accession>
<name>A0A2P6ML21_ALKUR</name>
<dbReference type="InterPro" id="IPR011010">
    <property type="entry name" value="DNA_brk_join_enz"/>
</dbReference>
<evidence type="ECO:0000256" key="1">
    <source>
        <dbReference type="ARBA" id="ARBA00008857"/>
    </source>
</evidence>
<dbReference type="OrthoDB" id="2423368at2"/>
<keyword evidence="2 4" id="KW-0238">DNA-binding</keyword>
<evidence type="ECO:0000313" key="6">
    <source>
        <dbReference type="EMBL" id="PRO66963.1"/>
    </source>
</evidence>
<organism evidence="6 7">
    <name type="scientific">Alkalicoccus urumqiensis</name>
    <name type="common">Bacillus urumqiensis</name>
    <dbReference type="NCBI Taxonomy" id="1548213"/>
    <lineage>
        <taxon>Bacteria</taxon>
        <taxon>Bacillati</taxon>
        <taxon>Bacillota</taxon>
        <taxon>Bacilli</taxon>
        <taxon>Bacillales</taxon>
        <taxon>Bacillaceae</taxon>
        <taxon>Alkalicoccus</taxon>
    </lineage>
</organism>
<dbReference type="GO" id="GO:0003677">
    <property type="term" value="F:DNA binding"/>
    <property type="evidence" value="ECO:0007669"/>
    <property type="project" value="UniProtKB-UniRule"/>
</dbReference>
<evidence type="ECO:0000256" key="3">
    <source>
        <dbReference type="ARBA" id="ARBA00023172"/>
    </source>
</evidence>
<dbReference type="Gene3D" id="1.10.443.10">
    <property type="entry name" value="Intergrase catalytic core"/>
    <property type="match status" value="1"/>
</dbReference>
<dbReference type="Proteomes" id="UP000243650">
    <property type="component" value="Unassembled WGS sequence"/>
</dbReference>
<dbReference type="InterPro" id="IPR050090">
    <property type="entry name" value="Tyrosine_recombinase_XerCD"/>
</dbReference>
<evidence type="ECO:0000256" key="2">
    <source>
        <dbReference type="ARBA" id="ARBA00023125"/>
    </source>
</evidence>
<gene>
    <name evidence="6" type="ORF">C6I21_03310</name>
</gene>
<evidence type="ECO:0000259" key="5">
    <source>
        <dbReference type="PROSITE" id="PS51900"/>
    </source>
</evidence>
<sequence>MQQRSETMPFGYSDHLRKKGMKEVTIDEHVRQLTYFFHYLDYTYKKQKELYEITPKDIRQYLQQKKQSGLKVSTLNKIISILHHFFDFAWDNSLVAVDPAQKIKHFKSEMQKKEPLTWEEIDYVLTEKLAEDIPDKHKIIYILACSGLRPEEFRINRSHLLSEKDTLKLFVSKESHERVITISGEAASILKRYNDGIEGSYLISSYTRDGEEKPIQRMTIGIHLKKAAQLLDRESFTTNEIRRALAVKWTEEDGYEETAEKLGIDKLSLMKLLS</sequence>
<keyword evidence="7" id="KW-1185">Reference proteome</keyword>
<feature type="domain" description="Core-binding (CB)" evidence="5">
    <location>
        <begin position="6"/>
        <end position="90"/>
    </location>
</feature>
<comment type="caution">
    <text evidence="6">The sequence shown here is derived from an EMBL/GenBank/DDBJ whole genome shotgun (WGS) entry which is preliminary data.</text>
</comment>
<evidence type="ECO:0000256" key="4">
    <source>
        <dbReference type="PROSITE-ProRule" id="PRU01248"/>
    </source>
</evidence>
<dbReference type="PANTHER" id="PTHR30349">
    <property type="entry name" value="PHAGE INTEGRASE-RELATED"/>
    <property type="match status" value="1"/>
</dbReference>
<dbReference type="PANTHER" id="PTHR30349:SF41">
    <property type="entry name" value="INTEGRASE_RECOMBINASE PROTEIN MJ0367-RELATED"/>
    <property type="match status" value="1"/>
</dbReference>
<keyword evidence="3" id="KW-0233">DNA recombination</keyword>
<protein>
    <recommendedName>
        <fullName evidence="5">Core-binding (CB) domain-containing protein</fullName>
    </recommendedName>
</protein>
<dbReference type="InterPro" id="IPR044068">
    <property type="entry name" value="CB"/>
</dbReference>
<dbReference type="GO" id="GO:0015074">
    <property type="term" value="P:DNA integration"/>
    <property type="evidence" value="ECO:0007669"/>
    <property type="project" value="InterPro"/>
</dbReference>
<dbReference type="AlphaFoldDB" id="A0A2P6ML21"/>
<dbReference type="InterPro" id="IPR013762">
    <property type="entry name" value="Integrase-like_cat_sf"/>
</dbReference>
<dbReference type="GO" id="GO:0006310">
    <property type="term" value="P:DNA recombination"/>
    <property type="evidence" value="ECO:0007669"/>
    <property type="project" value="UniProtKB-KW"/>
</dbReference>
<evidence type="ECO:0000313" key="7">
    <source>
        <dbReference type="Proteomes" id="UP000243650"/>
    </source>
</evidence>
<dbReference type="InterPro" id="IPR010998">
    <property type="entry name" value="Integrase_recombinase_N"/>
</dbReference>
<dbReference type="PROSITE" id="PS51900">
    <property type="entry name" value="CB"/>
    <property type="match status" value="1"/>
</dbReference>
<reference evidence="6 7" key="1">
    <citation type="submission" date="2018-03" db="EMBL/GenBank/DDBJ databases">
        <title>Bacillus urumqiensis sp. nov., a moderately haloalkaliphilic bacterium isolated from a salt lake.</title>
        <authorList>
            <person name="Zhao B."/>
            <person name="Liao Z."/>
        </authorList>
    </citation>
    <scope>NUCLEOTIDE SEQUENCE [LARGE SCALE GENOMIC DNA]</scope>
    <source>
        <strain evidence="6 7">BZ-SZ-XJ18</strain>
    </source>
</reference>
<comment type="similarity">
    <text evidence="1">Belongs to the 'phage' integrase family.</text>
</comment>
<dbReference type="InterPro" id="IPR004107">
    <property type="entry name" value="Integrase_SAM-like_N"/>
</dbReference>
<dbReference type="Pfam" id="PF02899">
    <property type="entry name" value="Phage_int_SAM_1"/>
    <property type="match status" value="1"/>
</dbReference>
<dbReference type="Gene3D" id="1.10.150.130">
    <property type="match status" value="1"/>
</dbReference>
<dbReference type="SUPFAM" id="SSF56349">
    <property type="entry name" value="DNA breaking-rejoining enzymes"/>
    <property type="match status" value="1"/>
</dbReference>